<proteinExistence type="predicted"/>
<accession>A0A1S1V6B0</accession>
<evidence type="ECO:0000313" key="1">
    <source>
        <dbReference type="EMBL" id="OHW62171.1"/>
    </source>
</evidence>
<dbReference type="STRING" id="39480.EUAN_12400"/>
<evidence type="ECO:0008006" key="3">
    <source>
        <dbReference type="Google" id="ProtNLM"/>
    </source>
</evidence>
<dbReference type="RefSeq" id="WP_071062767.1">
    <property type="nucleotide sequence ID" value="NZ_MKIE01000004.1"/>
</dbReference>
<name>A0A1S1V6B0_9FIRM</name>
<protein>
    <recommendedName>
        <fullName evidence="3">Phage protein</fullName>
    </recommendedName>
</protein>
<dbReference type="EMBL" id="MKIE01000004">
    <property type="protein sequence ID" value="OHW62171.1"/>
    <property type="molecule type" value="Genomic_DNA"/>
</dbReference>
<reference evidence="1 2" key="1">
    <citation type="submission" date="2016-09" db="EMBL/GenBank/DDBJ databases">
        <title>Genome sequence of Eubacterium angustum.</title>
        <authorList>
            <person name="Poehlein A."/>
            <person name="Daniel R."/>
        </authorList>
    </citation>
    <scope>NUCLEOTIDE SEQUENCE [LARGE SCALE GENOMIC DNA]</scope>
    <source>
        <strain evidence="1 2">DSM 1989</strain>
    </source>
</reference>
<evidence type="ECO:0000313" key="2">
    <source>
        <dbReference type="Proteomes" id="UP000180254"/>
    </source>
</evidence>
<organism evidence="1 2">
    <name type="scientific">Andreesenia angusta</name>
    <dbReference type="NCBI Taxonomy" id="39480"/>
    <lineage>
        <taxon>Bacteria</taxon>
        <taxon>Bacillati</taxon>
        <taxon>Bacillota</taxon>
        <taxon>Tissierellia</taxon>
        <taxon>Tissierellales</taxon>
        <taxon>Gottschalkiaceae</taxon>
        <taxon>Andreesenia</taxon>
    </lineage>
</organism>
<gene>
    <name evidence="1" type="ORF">EUAN_12400</name>
</gene>
<dbReference type="InterPro" id="IPR049254">
    <property type="entry name" value="Phage_tail_terminator"/>
</dbReference>
<dbReference type="AlphaFoldDB" id="A0A1S1V6B0"/>
<comment type="caution">
    <text evidence="1">The sequence shown here is derived from an EMBL/GenBank/DDBJ whole genome shotgun (WGS) entry which is preliminary data.</text>
</comment>
<sequence length="166" mass="19164">MITVNDIYKEIARVLKVTFPMSKVYRDTIESLVVPAFNIQLVVYNTVGFSEKVINRKAKLDIVYLSESNTRESLEAAEKLTSLFMPSFKIKDRHITMNESPEVKIIDKDLHYLVTFDFFDTFEKIIVNDDGTITVVDTGKPEVDWESGKTLELMERLFVDGEEQIE</sequence>
<keyword evidence="2" id="KW-1185">Reference proteome</keyword>
<dbReference type="Pfam" id="PF20765">
    <property type="entry name" value="Phage_tail_terminator_8"/>
    <property type="match status" value="1"/>
</dbReference>
<dbReference type="Proteomes" id="UP000180254">
    <property type="component" value="Unassembled WGS sequence"/>
</dbReference>